<protein>
    <submittedName>
        <fullName evidence="6">Transporter substrate-binding domain-containing protein</fullName>
    </submittedName>
</protein>
<dbReference type="PANTHER" id="PTHR30085">
    <property type="entry name" value="AMINO ACID ABC TRANSPORTER PERMEASE"/>
    <property type="match status" value="1"/>
</dbReference>
<dbReference type="GO" id="GO:0030288">
    <property type="term" value="C:outer membrane-bounded periplasmic space"/>
    <property type="evidence" value="ECO:0007669"/>
    <property type="project" value="TreeGrafter"/>
</dbReference>
<accession>A0A857FN55</accession>
<evidence type="ECO:0000256" key="1">
    <source>
        <dbReference type="ARBA" id="ARBA00010333"/>
    </source>
</evidence>
<evidence type="ECO:0000259" key="5">
    <source>
        <dbReference type="SMART" id="SM00062"/>
    </source>
</evidence>
<dbReference type="GO" id="GO:0005576">
    <property type="term" value="C:extracellular region"/>
    <property type="evidence" value="ECO:0007669"/>
    <property type="project" value="TreeGrafter"/>
</dbReference>
<dbReference type="AlphaFoldDB" id="A0A857FN55"/>
<dbReference type="SUPFAM" id="SSF53850">
    <property type="entry name" value="Periplasmic binding protein-like II"/>
    <property type="match status" value="1"/>
</dbReference>
<sequence length="277" mass="30322">MTPEVQKKLKKMLYIAAFCLAGPLFAPTTLHARDLDRIISDGVLNVGVNLALPPLGAYGPTNTPEGFDIDMADQIAHLMGVKANFIPITSGNRIPYLLANKIDIVLGGMTRTVDRALVIDFTAPLYAEGFGILSVKGHDYKDFTDLNSESVRLVGVRGSSALPFVQANMPKAQLLLLDSYADAIMVLAQNRADALVDVMEYMAPYTRTHPAVAWQTANPADVALGYDCIGLARGNDSLRRWLNLAIFTLHDTHVIEGTYRKWFGLDDPHPIHMSPAF</sequence>
<evidence type="ECO:0000313" key="6">
    <source>
        <dbReference type="EMBL" id="QHC35622.1"/>
    </source>
</evidence>
<dbReference type="Gene3D" id="3.40.190.10">
    <property type="entry name" value="Periplasmic binding protein-like II"/>
    <property type="match status" value="2"/>
</dbReference>
<dbReference type="GO" id="GO:0006865">
    <property type="term" value="P:amino acid transport"/>
    <property type="evidence" value="ECO:0007669"/>
    <property type="project" value="TreeGrafter"/>
</dbReference>
<comment type="similarity">
    <text evidence="1">Belongs to the bacterial solute-binding protein 3 family.</text>
</comment>
<dbReference type="OrthoDB" id="6192933at2"/>
<evidence type="ECO:0000256" key="3">
    <source>
        <dbReference type="ARBA" id="ARBA00022729"/>
    </source>
</evidence>
<evidence type="ECO:0000313" key="7">
    <source>
        <dbReference type="Proteomes" id="UP000464674"/>
    </source>
</evidence>
<organism evidence="6 7">
    <name type="scientific">Komagataeibacter xylinus</name>
    <name type="common">Gluconacetobacter xylinus</name>
    <dbReference type="NCBI Taxonomy" id="28448"/>
    <lineage>
        <taxon>Bacteria</taxon>
        <taxon>Pseudomonadati</taxon>
        <taxon>Pseudomonadota</taxon>
        <taxon>Alphaproteobacteria</taxon>
        <taxon>Acetobacterales</taxon>
        <taxon>Acetobacteraceae</taxon>
        <taxon>Komagataeibacter</taxon>
    </lineage>
</organism>
<feature type="domain" description="Solute-binding protein family 3/N-terminal" evidence="5">
    <location>
        <begin position="43"/>
        <end position="266"/>
    </location>
</feature>
<feature type="signal peptide" evidence="4">
    <location>
        <begin position="1"/>
        <end position="26"/>
    </location>
</feature>
<reference evidence="6 7" key="1">
    <citation type="journal article" date="2020" name="Carbohydr. Polym.">
        <title>Characterization and optimization of production of bacterial cellulose from strain CGMCC 17276 based on whole-genome analysis.</title>
        <authorList>
            <person name="Lu T."/>
            <person name="Gao H."/>
            <person name="Liao B."/>
            <person name="Wu J."/>
            <person name="Zhang W."/>
            <person name="Huang J."/>
            <person name="Liu M."/>
            <person name="Huang J."/>
            <person name="Chang Z."/>
            <person name="Jin M."/>
            <person name="Yi Z."/>
            <person name="Jiang D."/>
        </authorList>
    </citation>
    <scope>NUCLEOTIDE SEQUENCE [LARGE SCALE GENOMIC DNA]</scope>
    <source>
        <strain evidence="6 7">CGMCC 17276</strain>
    </source>
</reference>
<keyword evidence="3 4" id="KW-0732">Signal</keyword>
<dbReference type="InterPro" id="IPR051455">
    <property type="entry name" value="Bact_solute-bind_prot3"/>
</dbReference>
<keyword evidence="2" id="KW-0813">Transport</keyword>
<dbReference type="RefSeq" id="WP_159262071.1">
    <property type="nucleotide sequence ID" value="NZ_CP041348.1"/>
</dbReference>
<dbReference type="Pfam" id="PF00497">
    <property type="entry name" value="SBP_bac_3"/>
    <property type="match status" value="1"/>
</dbReference>
<proteinExistence type="inferred from homology"/>
<dbReference type="Proteomes" id="UP000464674">
    <property type="component" value="Chromosome"/>
</dbReference>
<name>A0A857FN55_KOMXY</name>
<dbReference type="InterPro" id="IPR001638">
    <property type="entry name" value="Solute-binding_3/MltF_N"/>
</dbReference>
<dbReference type="SMART" id="SM00062">
    <property type="entry name" value="PBPb"/>
    <property type="match status" value="1"/>
</dbReference>
<gene>
    <name evidence="6" type="ORF">FMA36_09120</name>
</gene>
<feature type="chain" id="PRO_5032774692" evidence="4">
    <location>
        <begin position="27"/>
        <end position="277"/>
    </location>
</feature>
<evidence type="ECO:0000256" key="2">
    <source>
        <dbReference type="ARBA" id="ARBA00022448"/>
    </source>
</evidence>
<dbReference type="PANTHER" id="PTHR30085:SF6">
    <property type="entry name" value="ABC TRANSPORTER GLUTAMINE-BINDING PROTEIN GLNH"/>
    <property type="match status" value="1"/>
</dbReference>
<dbReference type="EMBL" id="CP041348">
    <property type="protein sequence ID" value="QHC35622.1"/>
    <property type="molecule type" value="Genomic_DNA"/>
</dbReference>
<evidence type="ECO:0000256" key="4">
    <source>
        <dbReference type="SAM" id="SignalP"/>
    </source>
</evidence>